<dbReference type="EMBL" id="CAJJDN010000017">
    <property type="protein sequence ID" value="CAD8062896.1"/>
    <property type="molecule type" value="Genomic_DNA"/>
</dbReference>
<proteinExistence type="predicted"/>
<dbReference type="OrthoDB" id="304965at2759"/>
<reference evidence="1" key="1">
    <citation type="submission" date="2021-01" db="EMBL/GenBank/DDBJ databases">
        <authorList>
            <consortium name="Genoscope - CEA"/>
            <person name="William W."/>
        </authorList>
    </citation>
    <scope>NUCLEOTIDE SEQUENCE</scope>
</reference>
<comment type="caution">
    <text evidence="1">The sequence shown here is derived from an EMBL/GenBank/DDBJ whole genome shotgun (WGS) entry which is preliminary data.</text>
</comment>
<protein>
    <submittedName>
        <fullName evidence="1">Uncharacterized protein</fullName>
    </submittedName>
</protein>
<gene>
    <name evidence="1" type="ORF">PSON_ATCC_30995.1.T0170134</name>
</gene>
<accession>A0A8S1LDT6</accession>
<dbReference type="Proteomes" id="UP000692954">
    <property type="component" value="Unassembled WGS sequence"/>
</dbReference>
<name>A0A8S1LDT6_9CILI</name>
<keyword evidence="2" id="KW-1185">Reference proteome</keyword>
<dbReference type="AlphaFoldDB" id="A0A8S1LDT6"/>
<evidence type="ECO:0000313" key="1">
    <source>
        <dbReference type="EMBL" id="CAD8062896.1"/>
    </source>
</evidence>
<evidence type="ECO:0000313" key="2">
    <source>
        <dbReference type="Proteomes" id="UP000692954"/>
    </source>
</evidence>
<organism evidence="1 2">
    <name type="scientific">Paramecium sonneborni</name>
    <dbReference type="NCBI Taxonomy" id="65129"/>
    <lineage>
        <taxon>Eukaryota</taxon>
        <taxon>Sar</taxon>
        <taxon>Alveolata</taxon>
        <taxon>Ciliophora</taxon>
        <taxon>Intramacronucleata</taxon>
        <taxon>Oligohymenophorea</taxon>
        <taxon>Peniculida</taxon>
        <taxon>Parameciidae</taxon>
        <taxon>Paramecium</taxon>
    </lineage>
</organism>
<sequence>MLRLKVEKFITQKRKFYREQQFFITRQLYFKKIENIQCFQFLEDLDQVSFQQVQQYYQKLSENSFEILKQGFISKFSILFSTNYNQIIKHFNILIPVLALLCKQSENIQIQQEQLQAFPFFLEVIKLQDVELIDLAIDGLTNLSKYKLVQNYSQEFINDLLDLINLQDSNINIAQTCALISKQIEIKLSNNILNLLFTSRFRASILYYLNIDCCTILKFLLKLLEKHLDLGFIVDNEFIQAIVRQWDSTNYERIIYVFYFMKHFLSSNSNASQYIDYGPLILKAQKMKQEENSFDFLIDQFLKLSKPQITLKQKPFEILYEI</sequence>